<dbReference type="GO" id="GO:0006351">
    <property type="term" value="P:DNA-templated transcription"/>
    <property type="evidence" value="ECO:0007669"/>
    <property type="project" value="TreeGrafter"/>
</dbReference>
<dbReference type="PANTHER" id="PTHR30537:SF74">
    <property type="entry name" value="HTH-TYPE TRANSCRIPTIONAL REGULATOR TRPI"/>
    <property type="match status" value="1"/>
</dbReference>
<dbReference type="SUPFAM" id="SSF46785">
    <property type="entry name" value="Winged helix' DNA-binding domain"/>
    <property type="match status" value="1"/>
</dbReference>
<dbReference type="PROSITE" id="PS50931">
    <property type="entry name" value="HTH_LYSR"/>
    <property type="match status" value="1"/>
</dbReference>
<dbReference type="Gene3D" id="3.40.190.10">
    <property type="entry name" value="Periplasmic binding protein-like II"/>
    <property type="match status" value="2"/>
</dbReference>
<dbReference type="Pfam" id="PF00126">
    <property type="entry name" value="HTH_1"/>
    <property type="match status" value="1"/>
</dbReference>
<dbReference type="Proteomes" id="UP000294911">
    <property type="component" value="Unassembled WGS sequence"/>
</dbReference>
<comment type="caution">
    <text evidence="6">The sequence shown here is derived from an EMBL/GenBank/DDBJ whole genome shotgun (WGS) entry which is preliminary data.</text>
</comment>
<dbReference type="PANTHER" id="PTHR30537">
    <property type="entry name" value="HTH-TYPE TRANSCRIPTIONAL REGULATOR"/>
    <property type="match status" value="1"/>
</dbReference>
<reference evidence="6 7" key="1">
    <citation type="submission" date="2019-03" db="EMBL/GenBank/DDBJ databases">
        <title>Genomic Encyclopedia of Type Strains, Phase IV (KMG-IV): sequencing the most valuable type-strain genomes for metagenomic binning, comparative biology and taxonomic classification.</title>
        <authorList>
            <person name="Goeker M."/>
        </authorList>
    </citation>
    <scope>NUCLEOTIDE SEQUENCE [LARGE SCALE GENOMIC DNA]</scope>
    <source>
        <strain evidence="6 7">DSM 45765</strain>
    </source>
</reference>
<name>A0A4R2QDX9_9PSEU</name>
<keyword evidence="4" id="KW-0804">Transcription</keyword>
<dbReference type="InterPro" id="IPR036390">
    <property type="entry name" value="WH_DNA-bd_sf"/>
</dbReference>
<keyword evidence="2" id="KW-0805">Transcription regulation</keyword>
<organism evidence="6 7">
    <name type="scientific">Tamaricihabitans halophyticus</name>
    <dbReference type="NCBI Taxonomy" id="1262583"/>
    <lineage>
        <taxon>Bacteria</taxon>
        <taxon>Bacillati</taxon>
        <taxon>Actinomycetota</taxon>
        <taxon>Actinomycetes</taxon>
        <taxon>Pseudonocardiales</taxon>
        <taxon>Pseudonocardiaceae</taxon>
        <taxon>Tamaricihabitans</taxon>
    </lineage>
</organism>
<dbReference type="PRINTS" id="PR00039">
    <property type="entry name" value="HTHLYSR"/>
</dbReference>
<dbReference type="AlphaFoldDB" id="A0A4R2QDX9"/>
<evidence type="ECO:0000313" key="6">
    <source>
        <dbReference type="EMBL" id="TCP47270.1"/>
    </source>
</evidence>
<dbReference type="InterPro" id="IPR005119">
    <property type="entry name" value="LysR_subst-bd"/>
</dbReference>
<gene>
    <name evidence="6" type="ORF">EV191_11264</name>
</gene>
<dbReference type="EMBL" id="SLXQ01000012">
    <property type="protein sequence ID" value="TCP47270.1"/>
    <property type="molecule type" value="Genomic_DNA"/>
</dbReference>
<accession>A0A4R2QDX9</accession>
<dbReference type="Gene3D" id="1.10.10.10">
    <property type="entry name" value="Winged helix-like DNA-binding domain superfamily/Winged helix DNA-binding domain"/>
    <property type="match status" value="1"/>
</dbReference>
<dbReference type="FunFam" id="1.10.10.10:FF:000001">
    <property type="entry name" value="LysR family transcriptional regulator"/>
    <property type="match status" value="1"/>
</dbReference>
<dbReference type="GO" id="GO:0003700">
    <property type="term" value="F:DNA-binding transcription factor activity"/>
    <property type="evidence" value="ECO:0007669"/>
    <property type="project" value="InterPro"/>
</dbReference>
<proteinExistence type="inferred from homology"/>
<dbReference type="SUPFAM" id="SSF53850">
    <property type="entry name" value="Periplasmic binding protein-like II"/>
    <property type="match status" value="1"/>
</dbReference>
<dbReference type="Pfam" id="PF03466">
    <property type="entry name" value="LysR_substrate"/>
    <property type="match status" value="1"/>
</dbReference>
<comment type="similarity">
    <text evidence="1">Belongs to the LysR transcriptional regulatory family.</text>
</comment>
<evidence type="ECO:0000256" key="2">
    <source>
        <dbReference type="ARBA" id="ARBA00023015"/>
    </source>
</evidence>
<keyword evidence="3" id="KW-0238">DNA-binding</keyword>
<protein>
    <submittedName>
        <fullName evidence="6">LysR family transcriptional regulator</fullName>
    </submittedName>
</protein>
<dbReference type="InterPro" id="IPR036388">
    <property type="entry name" value="WH-like_DNA-bd_sf"/>
</dbReference>
<evidence type="ECO:0000256" key="3">
    <source>
        <dbReference type="ARBA" id="ARBA00023125"/>
    </source>
</evidence>
<dbReference type="InterPro" id="IPR000847">
    <property type="entry name" value="LysR_HTH_N"/>
</dbReference>
<evidence type="ECO:0000259" key="5">
    <source>
        <dbReference type="PROSITE" id="PS50931"/>
    </source>
</evidence>
<evidence type="ECO:0000256" key="1">
    <source>
        <dbReference type="ARBA" id="ARBA00009437"/>
    </source>
</evidence>
<keyword evidence="7" id="KW-1185">Reference proteome</keyword>
<evidence type="ECO:0000256" key="4">
    <source>
        <dbReference type="ARBA" id="ARBA00023163"/>
    </source>
</evidence>
<dbReference type="InterPro" id="IPR058163">
    <property type="entry name" value="LysR-type_TF_proteobact-type"/>
</dbReference>
<evidence type="ECO:0000313" key="7">
    <source>
        <dbReference type="Proteomes" id="UP000294911"/>
    </source>
</evidence>
<sequence length="314" mass="34538">MWLPDLGCRLASVRAPLPPLACVQAFESAARLESFAAAAEELHLSPATVSQRIRTLETHFGVRLFERLPRSVQLTELGRAYLPAVRESLADLAGATSGLFGPVRREQLTVRTQISYATTWLAPQIDEFQQAHPDIELRLVCAVWSEALTPGEVDIDIHQGRAPWSGVNSELLHHDNAVVIHGQAHLARHGPVTSATDLASRPRVQVLGFDDVWPRILPDTTAVPEHTITVDTAVTALEIAANTDACAVIPERFARTAVRAGRVQLALKHAWPMRQAHYLLRPLEAPHHTAQARAFLRWLTDLEARSTPLGDATE</sequence>
<dbReference type="GO" id="GO:0043565">
    <property type="term" value="F:sequence-specific DNA binding"/>
    <property type="evidence" value="ECO:0007669"/>
    <property type="project" value="TreeGrafter"/>
</dbReference>
<feature type="domain" description="HTH lysR-type" evidence="5">
    <location>
        <begin position="18"/>
        <end position="75"/>
    </location>
</feature>